<dbReference type="SMART" id="SM00894">
    <property type="entry name" value="Excalibur"/>
    <property type="match status" value="2"/>
</dbReference>
<reference evidence="3 4" key="1">
    <citation type="submission" date="2013-04" db="EMBL/GenBank/DDBJ databases">
        <title>Draft genome of the heavy metal tolerant bacterium Lysinibacillus sphaericus strain OT4b.31.</title>
        <authorList>
            <person name="Pena-Montenegro T.D."/>
            <person name="Dussan J."/>
        </authorList>
    </citation>
    <scope>NUCLEOTIDE SEQUENCE [LARGE SCALE GENOMIC DNA]</scope>
    <source>
        <strain evidence="3 4">OT4b.31</strain>
    </source>
</reference>
<dbReference type="RefSeq" id="WP_010859092.1">
    <property type="nucleotide sequence ID" value="NZ_KB933398.1"/>
</dbReference>
<keyword evidence="3" id="KW-0378">Hydrolase</keyword>
<name>R7ZES2_LYSSH</name>
<dbReference type="Proteomes" id="UP000013911">
    <property type="component" value="Unassembled WGS sequence"/>
</dbReference>
<sequence>MKAVGSKIYSTAQDGTIVVTTNGSTYSINAPVKVPPVSEPVKESYKNCTVLRKVYPDGVRVGHTAYDSNHDDDNDGWACEPFKETNTSEPPPQPEPVPTPMKEYFKNCTELNKVYPNGVDSSHPAYDKKMERDGDGGAWEK</sequence>
<evidence type="ECO:0000313" key="4">
    <source>
        <dbReference type="Proteomes" id="UP000013911"/>
    </source>
</evidence>
<feature type="domain" description="Excalibur calcium-binding" evidence="2">
    <location>
        <begin position="104"/>
        <end position="140"/>
    </location>
</feature>
<feature type="compositionally biased region" description="Pro residues" evidence="1">
    <location>
        <begin position="89"/>
        <end position="99"/>
    </location>
</feature>
<dbReference type="HOGENOM" id="CLU_1823009_0_0_9"/>
<organism evidence="3 4">
    <name type="scientific">Lysinibacillus sphaericus OT4b.31</name>
    <dbReference type="NCBI Taxonomy" id="1285586"/>
    <lineage>
        <taxon>Bacteria</taxon>
        <taxon>Bacillati</taxon>
        <taxon>Bacillota</taxon>
        <taxon>Bacilli</taxon>
        <taxon>Bacillales</taxon>
        <taxon>Bacillaceae</taxon>
        <taxon>Lysinibacillus</taxon>
    </lineage>
</organism>
<evidence type="ECO:0000256" key="1">
    <source>
        <dbReference type="SAM" id="MobiDB-lite"/>
    </source>
</evidence>
<protein>
    <submittedName>
        <fullName evidence="3">Hydrolase</fullName>
    </submittedName>
</protein>
<proteinExistence type="predicted"/>
<feature type="region of interest" description="Disordered" evidence="1">
    <location>
        <begin position="116"/>
        <end position="141"/>
    </location>
</feature>
<dbReference type="AlphaFoldDB" id="R7ZES2"/>
<feature type="region of interest" description="Disordered" evidence="1">
    <location>
        <begin position="65"/>
        <end position="102"/>
    </location>
</feature>
<dbReference type="eggNOG" id="COG2333">
    <property type="taxonomic scope" value="Bacteria"/>
</dbReference>
<dbReference type="GO" id="GO:0016787">
    <property type="term" value="F:hydrolase activity"/>
    <property type="evidence" value="ECO:0007669"/>
    <property type="project" value="UniProtKB-KW"/>
</dbReference>
<comment type="caution">
    <text evidence="3">The sequence shown here is derived from an EMBL/GenBank/DDBJ whole genome shotgun (WGS) entry which is preliminary data.</text>
</comment>
<feature type="domain" description="Excalibur calcium-binding" evidence="2">
    <location>
        <begin position="44"/>
        <end position="80"/>
    </location>
</feature>
<evidence type="ECO:0000313" key="3">
    <source>
        <dbReference type="EMBL" id="EON72607.1"/>
    </source>
</evidence>
<evidence type="ECO:0000259" key="2">
    <source>
        <dbReference type="SMART" id="SM00894"/>
    </source>
</evidence>
<dbReference type="PATRIC" id="fig|1285586.5.peg.2174"/>
<gene>
    <name evidence="3" type="ORF">H131_10718</name>
</gene>
<accession>R7ZES2</accession>
<dbReference type="InterPro" id="IPR008613">
    <property type="entry name" value="Excalibur_Ca-bd_domain"/>
</dbReference>
<feature type="compositionally biased region" description="Basic and acidic residues" evidence="1">
    <location>
        <begin position="125"/>
        <end position="141"/>
    </location>
</feature>
<dbReference type="Pfam" id="PF05901">
    <property type="entry name" value="Excalibur"/>
    <property type="match status" value="2"/>
</dbReference>
<dbReference type="EMBL" id="AQPX01000017">
    <property type="protein sequence ID" value="EON72607.1"/>
    <property type="molecule type" value="Genomic_DNA"/>
</dbReference>